<proteinExistence type="inferred from homology"/>
<dbReference type="RefSeq" id="WP_345181370.1">
    <property type="nucleotide sequence ID" value="NZ_BAABFQ010000008.1"/>
</dbReference>
<reference evidence="4" key="1">
    <citation type="journal article" date="2019" name="Int. J. Syst. Evol. Microbiol.">
        <title>The Global Catalogue of Microorganisms (GCM) 10K type strain sequencing project: providing services to taxonomists for standard genome sequencing and annotation.</title>
        <authorList>
            <consortium name="The Broad Institute Genomics Platform"/>
            <consortium name="The Broad Institute Genome Sequencing Center for Infectious Disease"/>
            <person name="Wu L."/>
            <person name="Ma J."/>
        </authorList>
    </citation>
    <scope>NUCLEOTIDE SEQUENCE [LARGE SCALE GENOMIC DNA]</scope>
    <source>
        <strain evidence="4">KACC 13778</strain>
    </source>
</reference>
<organism evidence="3 4">
    <name type="scientific">Nocardioides caricicola</name>
    <dbReference type="NCBI Taxonomy" id="634770"/>
    <lineage>
        <taxon>Bacteria</taxon>
        <taxon>Bacillati</taxon>
        <taxon>Actinomycetota</taxon>
        <taxon>Actinomycetes</taxon>
        <taxon>Propionibacteriales</taxon>
        <taxon>Nocardioidaceae</taxon>
        <taxon>Nocardioides</taxon>
    </lineage>
</organism>
<accession>A0ABW0MY19</accession>
<keyword evidence="4" id="KW-1185">Reference proteome</keyword>
<dbReference type="EMBL" id="JBHSMD010000001">
    <property type="protein sequence ID" value="MFC5491857.1"/>
    <property type="molecule type" value="Genomic_DNA"/>
</dbReference>
<evidence type="ECO:0000256" key="1">
    <source>
        <dbReference type="ARBA" id="ARBA00006464"/>
    </source>
</evidence>
<comment type="caution">
    <text evidence="3">The sequence shown here is derived from an EMBL/GenBank/DDBJ whole genome shotgun (WGS) entry which is preliminary data.</text>
</comment>
<protein>
    <submittedName>
        <fullName evidence="3">Sugar transferase</fullName>
    </submittedName>
</protein>
<feature type="domain" description="Bacterial sugar transferase" evidence="2">
    <location>
        <begin position="13"/>
        <end position="197"/>
    </location>
</feature>
<dbReference type="Proteomes" id="UP001595956">
    <property type="component" value="Unassembled WGS sequence"/>
</dbReference>
<name>A0ABW0MY19_9ACTN</name>
<keyword evidence="3" id="KW-0808">Transferase</keyword>
<dbReference type="PANTHER" id="PTHR30576">
    <property type="entry name" value="COLANIC BIOSYNTHESIS UDP-GLUCOSE LIPID CARRIER TRANSFERASE"/>
    <property type="match status" value="1"/>
</dbReference>
<dbReference type="InterPro" id="IPR003362">
    <property type="entry name" value="Bact_transf"/>
</dbReference>
<dbReference type="GO" id="GO:0016740">
    <property type="term" value="F:transferase activity"/>
    <property type="evidence" value="ECO:0007669"/>
    <property type="project" value="UniProtKB-KW"/>
</dbReference>
<comment type="similarity">
    <text evidence="1">Belongs to the bacterial sugar transferase family.</text>
</comment>
<evidence type="ECO:0000313" key="3">
    <source>
        <dbReference type="EMBL" id="MFC5491857.1"/>
    </source>
</evidence>
<sequence>MTEPAGSRRPERWVAAALLAVSAPALAAGALAVRLSSPGPVIYRASRAGRDATDFTMYKLRTMHLGEGGPITGGRDPRIFPAGVWLRRLKVDELPQLWNVLRGEMKFFGPRPEDPAIVRDHYAPWMHETLTVPPGIVGPGSLGYFLEESELAQDPEAAFTQYVDELLPRKLARDLVYLRAPSRRYRLQLLARTALGVIGRQSWMSRYESEERRRADEILRSVASS</sequence>
<evidence type="ECO:0000313" key="4">
    <source>
        <dbReference type="Proteomes" id="UP001595956"/>
    </source>
</evidence>
<gene>
    <name evidence="3" type="ORF">ACFPKY_02020</name>
</gene>
<dbReference type="Pfam" id="PF02397">
    <property type="entry name" value="Bac_transf"/>
    <property type="match status" value="1"/>
</dbReference>
<dbReference type="PANTHER" id="PTHR30576:SF0">
    <property type="entry name" value="UNDECAPRENYL-PHOSPHATE N-ACETYLGALACTOSAMINYL 1-PHOSPHATE TRANSFERASE-RELATED"/>
    <property type="match status" value="1"/>
</dbReference>
<evidence type="ECO:0000259" key="2">
    <source>
        <dbReference type="Pfam" id="PF02397"/>
    </source>
</evidence>